<dbReference type="EMBL" id="CZAU01000002">
    <property type="protein sequence ID" value="CUO95392.1"/>
    <property type="molecule type" value="Genomic_DNA"/>
</dbReference>
<reference evidence="1 2" key="1">
    <citation type="submission" date="2015-09" db="EMBL/GenBank/DDBJ databases">
        <authorList>
            <consortium name="Pathogen Informatics"/>
        </authorList>
    </citation>
    <scope>NUCLEOTIDE SEQUENCE [LARGE SCALE GENOMIC DNA]</scope>
    <source>
        <strain evidence="1 2">2789STDY5834908</strain>
    </source>
</reference>
<evidence type="ECO:0000313" key="1">
    <source>
        <dbReference type="EMBL" id="CUO95392.1"/>
    </source>
</evidence>
<dbReference type="AlphaFoldDB" id="A0A174J6R5"/>
<name>A0A174J6R5_ANAHA</name>
<organism evidence="1 2">
    <name type="scientific">Anaerostipes hadrus</name>
    <dbReference type="NCBI Taxonomy" id="649756"/>
    <lineage>
        <taxon>Bacteria</taxon>
        <taxon>Bacillati</taxon>
        <taxon>Bacillota</taxon>
        <taxon>Clostridia</taxon>
        <taxon>Lachnospirales</taxon>
        <taxon>Lachnospiraceae</taxon>
        <taxon>Anaerostipes</taxon>
    </lineage>
</organism>
<proteinExistence type="predicted"/>
<dbReference type="Proteomes" id="UP000095564">
    <property type="component" value="Unassembled WGS sequence"/>
</dbReference>
<protein>
    <submittedName>
        <fullName evidence="1">Uncharacterized protein</fullName>
    </submittedName>
</protein>
<evidence type="ECO:0000313" key="2">
    <source>
        <dbReference type="Proteomes" id="UP000095564"/>
    </source>
</evidence>
<sequence length="79" mass="9226">MLYFMPLLVFIFISNIKCLLLSDFELLGLNSQSLCKIEAILLLFLYICAIRNYLSKDLMENMSEEISAEKERGKKNEKK</sequence>
<accession>A0A174J6R5</accession>
<gene>
    <name evidence="1" type="ORF">ERS852520_00255</name>
</gene>